<dbReference type="Proteomes" id="UP000649768">
    <property type="component" value="Unassembled WGS sequence"/>
</dbReference>
<gene>
    <name evidence="1" type="ORF">IFO68_02585</name>
</gene>
<sequence>MARNQIALDVPCIAKVEIRRLTDLHFRTLLVPQGQSMPSCEHKRPHQSLTTQVTRKWQYPVNAARNKMEGQA</sequence>
<dbReference type="EMBL" id="JACYTP010000001">
    <property type="protein sequence ID" value="MBD8511591.1"/>
    <property type="molecule type" value="Genomic_DNA"/>
</dbReference>
<keyword evidence="2" id="KW-1185">Reference proteome</keyword>
<dbReference type="RefSeq" id="WP_192014368.1">
    <property type="nucleotide sequence ID" value="NZ_JACYTP010000001.1"/>
</dbReference>
<organism evidence="1 2">
    <name type="scientific">Photobacterium arenosum</name>
    <dbReference type="NCBI Taxonomy" id="2774143"/>
    <lineage>
        <taxon>Bacteria</taxon>
        <taxon>Pseudomonadati</taxon>
        <taxon>Pseudomonadota</taxon>
        <taxon>Gammaproteobacteria</taxon>
        <taxon>Vibrionales</taxon>
        <taxon>Vibrionaceae</taxon>
        <taxon>Photobacterium</taxon>
    </lineage>
</organism>
<evidence type="ECO:0008006" key="3">
    <source>
        <dbReference type="Google" id="ProtNLM"/>
    </source>
</evidence>
<evidence type="ECO:0000313" key="1">
    <source>
        <dbReference type="EMBL" id="MBD8511591.1"/>
    </source>
</evidence>
<reference evidence="1 2" key="1">
    <citation type="submission" date="2020-09" db="EMBL/GenBank/DDBJ databases">
        <title>Photobacterium sp. CAU 1568 isolated from sand of Sido Beach.</title>
        <authorList>
            <person name="Kim W."/>
        </authorList>
    </citation>
    <scope>NUCLEOTIDE SEQUENCE [LARGE SCALE GENOMIC DNA]</scope>
    <source>
        <strain evidence="1 2">CAU 1568</strain>
    </source>
</reference>
<name>A0ABR9BGA7_9GAMM</name>
<protein>
    <recommendedName>
        <fullName evidence="3">Mobile element protein</fullName>
    </recommendedName>
</protein>
<evidence type="ECO:0000313" key="2">
    <source>
        <dbReference type="Proteomes" id="UP000649768"/>
    </source>
</evidence>
<comment type="caution">
    <text evidence="1">The sequence shown here is derived from an EMBL/GenBank/DDBJ whole genome shotgun (WGS) entry which is preliminary data.</text>
</comment>
<proteinExistence type="predicted"/>
<accession>A0ABR9BGA7</accession>